<evidence type="ECO:0000256" key="1">
    <source>
        <dbReference type="SAM" id="MobiDB-lite"/>
    </source>
</evidence>
<feature type="compositionally biased region" description="Polar residues" evidence="1">
    <location>
        <begin position="138"/>
        <end position="148"/>
    </location>
</feature>
<evidence type="ECO:0000313" key="3">
    <source>
        <dbReference type="Proteomes" id="UP000298663"/>
    </source>
</evidence>
<accession>A0A4U5NDR2</accession>
<comment type="caution">
    <text evidence="2">The sequence shown here is derived from an EMBL/GenBank/DDBJ whole genome shotgun (WGS) entry which is preliminary data.</text>
</comment>
<protein>
    <submittedName>
        <fullName evidence="2">Uncharacterized protein</fullName>
    </submittedName>
</protein>
<feature type="region of interest" description="Disordered" evidence="1">
    <location>
        <begin position="112"/>
        <end position="148"/>
    </location>
</feature>
<feature type="compositionally biased region" description="Basic and acidic residues" evidence="1">
    <location>
        <begin position="112"/>
        <end position="137"/>
    </location>
</feature>
<gene>
    <name evidence="2" type="ORF">L596_014766</name>
</gene>
<dbReference type="AlphaFoldDB" id="A0A4U5NDR2"/>
<reference evidence="2 3" key="2">
    <citation type="journal article" date="2019" name="G3 (Bethesda)">
        <title>Hybrid Assembly of the Genome of the Entomopathogenic Nematode Steinernema carpocapsae Identifies the X-Chromosome.</title>
        <authorList>
            <person name="Serra L."/>
            <person name="Macchietto M."/>
            <person name="Macias-Munoz A."/>
            <person name="McGill C.J."/>
            <person name="Rodriguez I.M."/>
            <person name="Rodriguez B."/>
            <person name="Murad R."/>
            <person name="Mortazavi A."/>
        </authorList>
    </citation>
    <scope>NUCLEOTIDE SEQUENCE [LARGE SCALE GENOMIC DNA]</scope>
    <source>
        <strain evidence="2 3">ALL</strain>
    </source>
</reference>
<keyword evidence="3" id="KW-1185">Reference proteome</keyword>
<organism evidence="2 3">
    <name type="scientific">Steinernema carpocapsae</name>
    <name type="common">Entomopathogenic nematode</name>
    <dbReference type="NCBI Taxonomy" id="34508"/>
    <lineage>
        <taxon>Eukaryota</taxon>
        <taxon>Metazoa</taxon>
        <taxon>Ecdysozoa</taxon>
        <taxon>Nematoda</taxon>
        <taxon>Chromadorea</taxon>
        <taxon>Rhabditida</taxon>
        <taxon>Tylenchina</taxon>
        <taxon>Panagrolaimomorpha</taxon>
        <taxon>Strongyloidoidea</taxon>
        <taxon>Steinernematidae</taxon>
        <taxon>Steinernema</taxon>
    </lineage>
</organism>
<sequence length="148" mass="16901">MIAFIVFKLSSFSRPPMEYPRVKTFCKRLVGMPGDEIYNYRLVRQLLPPVVPAHELVDTMNDNKMDAKKDQKSIHENFSSFSRPPTGCLMSTTFASALKISGFSGLWTNSDEERVVRSAEDVERESFCEGRKEEDQQKGQQDSEGGRR</sequence>
<dbReference type="Proteomes" id="UP000298663">
    <property type="component" value="Unassembled WGS sequence"/>
</dbReference>
<name>A0A4U5NDR2_STECR</name>
<evidence type="ECO:0000313" key="2">
    <source>
        <dbReference type="EMBL" id="TKR80746.1"/>
    </source>
</evidence>
<reference evidence="2 3" key="1">
    <citation type="journal article" date="2015" name="Genome Biol.">
        <title>Comparative genomics of Steinernema reveals deeply conserved gene regulatory networks.</title>
        <authorList>
            <person name="Dillman A.R."/>
            <person name="Macchietto M."/>
            <person name="Porter C.F."/>
            <person name="Rogers A."/>
            <person name="Williams B."/>
            <person name="Antoshechkin I."/>
            <person name="Lee M.M."/>
            <person name="Goodwin Z."/>
            <person name="Lu X."/>
            <person name="Lewis E.E."/>
            <person name="Goodrich-Blair H."/>
            <person name="Stock S.P."/>
            <person name="Adams B.J."/>
            <person name="Sternberg P.W."/>
            <person name="Mortazavi A."/>
        </authorList>
    </citation>
    <scope>NUCLEOTIDE SEQUENCE [LARGE SCALE GENOMIC DNA]</scope>
    <source>
        <strain evidence="2 3">ALL</strain>
    </source>
</reference>
<proteinExistence type="predicted"/>
<dbReference type="EMBL" id="AZBU02000004">
    <property type="protein sequence ID" value="TKR80746.1"/>
    <property type="molecule type" value="Genomic_DNA"/>
</dbReference>